<dbReference type="AlphaFoldDB" id="A0A815DDH1"/>
<dbReference type="Proteomes" id="UP000663829">
    <property type="component" value="Unassembled WGS sequence"/>
</dbReference>
<dbReference type="EMBL" id="CAJNOK010013382">
    <property type="protein sequence ID" value="CAF1183322.1"/>
    <property type="molecule type" value="Genomic_DNA"/>
</dbReference>
<dbReference type="Proteomes" id="UP000682733">
    <property type="component" value="Unassembled WGS sequence"/>
</dbReference>
<keyword evidence="7" id="KW-1185">Reference proteome</keyword>
<dbReference type="InterPro" id="IPR050951">
    <property type="entry name" value="Retrovirus_Pol_polyprotein"/>
</dbReference>
<name>A0A815DDH1_9BILA</name>
<proteinExistence type="predicted"/>
<feature type="domain" description="Integrase catalytic" evidence="2">
    <location>
        <begin position="1"/>
        <end position="146"/>
    </location>
</feature>
<dbReference type="InterPro" id="IPR012337">
    <property type="entry name" value="RNaseH-like_sf"/>
</dbReference>
<feature type="region of interest" description="Disordered" evidence="1">
    <location>
        <begin position="306"/>
        <end position="343"/>
    </location>
</feature>
<dbReference type="Pfam" id="PF00665">
    <property type="entry name" value="rve"/>
    <property type="match status" value="1"/>
</dbReference>
<dbReference type="FunFam" id="3.30.420.10:FF:000032">
    <property type="entry name" value="Retrovirus-related Pol polyprotein from transposon 297-like Protein"/>
    <property type="match status" value="1"/>
</dbReference>
<dbReference type="Proteomes" id="UP000681722">
    <property type="component" value="Unassembled WGS sequence"/>
</dbReference>
<evidence type="ECO:0000313" key="4">
    <source>
        <dbReference type="EMBL" id="CAF1300172.1"/>
    </source>
</evidence>
<evidence type="ECO:0000313" key="7">
    <source>
        <dbReference type="Proteomes" id="UP000663829"/>
    </source>
</evidence>
<evidence type="ECO:0000259" key="2">
    <source>
        <dbReference type="PROSITE" id="PS50994"/>
    </source>
</evidence>
<dbReference type="EMBL" id="CAJNOQ010012444">
    <property type="protein sequence ID" value="CAF1300172.1"/>
    <property type="molecule type" value="Genomic_DNA"/>
</dbReference>
<dbReference type="InterPro" id="IPR001584">
    <property type="entry name" value="Integrase_cat-core"/>
</dbReference>
<evidence type="ECO:0000256" key="1">
    <source>
        <dbReference type="SAM" id="MobiDB-lite"/>
    </source>
</evidence>
<feature type="compositionally biased region" description="Basic residues" evidence="1">
    <location>
        <begin position="331"/>
        <end position="343"/>
    </location>
</feature>
<evidence type="ECO:0000313" key="3">
    <source>
        <dbReference type="EMBL" id="CAF1183322.1"/>
    </source>
</evidence>
<dbReference type="PANTHER" id="PTHR37984:SF5">
    <property type="entry name" value="PROTEIN NYNRIN-LIKE"/>
    <property type="match status" value="1"/>
</dbReference>
<evidence type="ECO:0000313" key="6">
    <source>
        <dbReference type="EMBL" id="CAF4122350.1"/>
    </source>
</evidence>
<protein>
    <recommendedName>
        <fullName evidence="2">Integrase catalytic domain-containing protein</fullName>
    </recommendedName>
</protein>
<dbReference type="InterPro" id="IPR036397">
    <property type="entry name" value="RNaseH_sf"/>
</dbReference>
<organism evidence="4 7">
    <name type="scientific">Didymodactylos carnosus</name>
    <dbReference type="NCBI Taxonomy" id="1234261"/>
    <lineage>
        <taxon>Eukaryota</taxon>
        <taxon>Metazoa</taxon>
        <taxon>Spiralia</taxon>
        <taxon>Gnathifera</taxon>
        <taxon>Rotifera</taxon>
        <taxon>Eurotatoria</taxon>
        <taxon>Bdelloidea</taxon>
        <taxon>Philodinida</taxon>
        <taxon>Philodinidae</taxon>
        <taxon>Didymodactylos</taxon>
    </lineage>
</organism>
<evidence type="ECO:0000313" key="5">
    <source>
        <dbReference type="EMBL" id="CAF3994540.1"/>
    </source>
</evidence>
<dbReference type="PROSITE" id="PS50994">
    <property type="entry name" value="INTEGRASE"/>
    <property type="match status" value="1"/>
</dbReference>
<feature type="region of interest" description="Disordered" evidence="1">
    <location>
        <begin position="153"/>
        <end position="174"/>
    </location>
</feature>
<reference evidence="4" key="1">
    <citation type="submission" date="2021-02" db="EMBL/GenBank/DDBJ databases">
        <authorList>
            <person name="Nowell W R."/>
        </authorList>
    </citation>
    <scope>NUCLEOTIDE SEQUENCE</scope>
</reference>
<dbReference type="GO" id="GO:0003676">
    <property type="term" value="F:nucleic acid binding"/>
    <property type="evidence" value="ECO:0007669"/>
    <property type="project" value="InterPro"/>
</dbReference>
<dbReference type="Gene3D" id="3.30.420.10">
    <property type="entry name" value="Ribonuclease H-like superfamily/Ribonuclease H"/>
    <property type="match status" value="1"/>
</dbReference>
<dbReference type="OrthoDB" id="425619at2759"/>
<comment type="caution">
    <text evidence="4">The sequence shown here is derived from an EMBL/GenBank/DDBJ whole genome shotgun (WGS) entry which is preliminary data.</text>
</comment>
<dbReference type="GO" id="GO:0015074">
    <property type="term" value="P:DNA integration"/>
    <property type="evidence" value="ECO:0007669"/>
    <property type="project" value="InterPro"/>
</dbReference>
<dbReference type="EMBL" id="CAJOBC010036994">
    <property type="protein sequence ID" value="CAF4122350.1"/>
    <property type="molecule type" value="Genomic_DNA"/>
</dbReference>
<dbReference type="PANTHER" id="PTHR37984">
    <property type="entry name" value="PROTEIN CBG26694"/>
    <property type="match status" value="1"/>
</dbReference>
<dbReference type="EMBL" id="CAJOBA010034910">
    <property type="protein sequence ID" value="CAF3994540.1"/>
    <property type="molecule type" value="Genomic_DNA"/>
</dbReference>
<dbReference type="Proteomes" id="UP000677228">
    <property type="component" value="Unassembled WGS sequence"/>
</dbReference>
<accession>A0A815DDH1</accession>
<sequence length="343" mass="39097">MGPYPRTQRGKEFVLVVADYFTRWIEVFPMRSTTALEVGALIVNEVICRYGCPKYILSDNGPQFVAEIFTSICKDLSVKNKYTATYHPQTNMTERVNKTLKQMISQYAEGKDNSWDKELQKLALAIRTSVNESTGETPAFLNLGRDPRLPLDLLIGDTTSGPPGSPDDQKKATKSYRDRLIEDLKYAYQVAREHAQVKKLTQKAYYDRHTTSRQFNKGQLVWVAIPHGAFVGKLHPRWQGPCKILEKITPSTFKIQRLSDRVTMGTVNADRLKPYLAPQAPIKPLMSVTPITPLMDLNLAEDHPVSEQWHNKKGKSADLSRLHNNPQPRRSERRKKPITRLPL</sequence>
<dbReference type="SUPFAM" id="SSF53098">
    <property type="entry name" value="Ribonuclease H-like"/>
    <property type="match status" value="1"/>
</dbReference>
<gene>
    <name evidence="4" type="ORF">GPM918_LOCUS28478</name>
    <name evidence="3" type="ORF">OVA965_LOCUS23171</name>
    <name evidence="6" type="ORF">SRO942_LOCUS28978</name>
    <name evidence="5" type="ORF">TMI583_LOCUS23888</name>
</gene>